<reference evidence="1 2" key="1">
    <citation type="submission" date="2019-11" db="EMBL/GenBank/DDBJ databases">
        <title>Draft Whole-Genome sequence of the marine photosynthetic bacterium Rhodovulum strictum DSM 11289.</title>
        <authorList>
            <person name="Kyndt J.A."/>
            <person name="Meyer T.E."/>
        </authorList>
    </citation>
    <scope>NUCLEOTIDE SEQUENCE [LARGE SCALE GENOMIC DNA]</scope>
    <source>
        <strain evidence="1 2">DSM 11289</strain>
    </source>
</reference>
<protein>
    <submittedName>
        <fullName evidence="1">Uncharacterized protein</fullName>
    </submittedName>
</protein>
<dbReference type="AlphaFoldDB" id="A0A844BMD3"/>
<proteinExistence type="predicted"/>
<organism evidence="1 2">
    <name type="scientific">Rhodovulum strictum</name>
    <dbReference type="NCBI Taxonomy" id="58314"/>
    <lineage>
        <taxon>Bacteria</taxon>
        <taxon>Pseudomonadati</taxon>
        <taxon>Pseudomonadota</taxon>
        <taxon>Alphaproteobacteria</taxon>
        <taxon>Rhodobacterales</taxon>
        <taxon>Paracoccaceae</taxon>
        <taxon>Rhodovulum</taxon>
    </lineage>
</organism>
<dbReference type="OrthoDB" id="7693146at2"/>
<accession>A0A844BMD3</accession>
<gene>
    <name evidence="1" type="ORF">GH815_18045</name>
</gene>
<comment type="caution">
    <text evidence="1">The sequence shown here is derived from an EMBL/GenBank/DDBJ whole genome shotgun (WGS) entry which is preliminary data.</text>
</comment>
<dbReference type="RefSeq" id="WP_153750129.1">
    <property type="nucleotide sequence ID" value="NZ_BAAADI010000001.1"/>
</dbReference>
<dbReference type="Proteomes" id="UP000466730">
    <property type="component" value="Unassembled WGS sequence"/>
</dbReference>
<sequence>MRKRNVGIPVGKVVWRTREGEEILAITYRWSLTGKQVTIWFTDQVPDAAEIAIEPITEFDHVR</sequence>
<evidence type="ECO:0000313" key="1">
    <source>
        <dbReference type="EMBL" id="MRH22875.1"/>
    </source>
</evidence>
<name>A0A844BMD3_9RHOB</name>
<keyword evidence="2" id="KW-1185">Reference proteome</keyword>
<evidence type="ECO:0000313" key="2">
    <source>
        <dbReference type="Proteomes" id="UP000466730"/>
    </source>
</evidence>
<dbReference type="EMBL" id="WJPO01000048">
    <property type="protein sequence ID" value="MRH22875.1"/>
    <property type="molecule type" value="Genomic_DNA"/>
</dbReference>